<dbReference type="InterPro" id="IPR014331">
    <property type="entry name" value="RNA_pol_sigma70_ECF_RHOBA"/>
</dbReference>
<dbReference type="RefSeq" id="WP_178933011.1">
    <property type="nucleotide sequence ID" value="NZ_JACBAZ010000004.1"/>
</dbReference>
<dbReference type="SUPFAM" id="SSF88659">
    <property type="entry name" value="Sigma3 and sigma4 domains of RNA polymerase sigma factors"/>
    <property type="match status" value="1"/>
</dbReference>
<dbReference type="InterPro" id="IPR039425">
    <property type="entry name" value="RNA_pol_sigma-70-like"/>
</dbReference>
<sequence length="187" mass="21913">MKTDSEISERTPGTSNEELIIGLISKNQPLLHDYIFALSGDLFLTDDILQETNLVLWRKACEYDPRKPFLPWARTIAWNQVRAATRDQSRDRLLFSEDIMLQLTEESNNTHAYAPSHKEIFLEQCILSLTQKQQDLLENHYQEELGLEEMARKFRRSQRSLAQHLYLIRQILKRCIQSKIAVARALK</sequence>
<dbReference type="PANTHER" id="PTHR43133:SF51">
    <property type="entry name" value="RNA POLYMERASE SIGMA FACTOR"/>
    <property type="match status" value="1"/>
</dbReference>
<evidence type="ECO:0000256" key="4">
    <source>
        <dbReference type="ARBA" id="ARBA00023163"/>
    </source>
</evidence>
<feature type="domain" description="RNA polymerase sigma-70 region 2" evidence="5">
    <location>
        <begin position="23"/>
        <end position="90"/>
    </location>
</feature>
<dbReference type="NCBIfam" id="TIGR02989">
    <property type="entry name" value="Sig-70_gvs1"/>
    <property type="match status" value="1"/>
</dbReference>
<keyword evidence="4" id="KW-0804">Transcription</keyword>
<keyword evidence="7" id="KW-1185">Reference proteome</keyword>
<comment type="similarity">
    <text evidence="1">Belongs to the sigma-70 factor family. ECF subfamily.</text>
</comment>
<gene>
    <name evidence="6" type="ORF">HW115_11455</name>
</gene>
<evidence type="ECO:0000313" key="6">
    <source>
        <dbReference type="EMBL" id="NWK56229.1"/>
    </source>
</evidence>
<proteinExistence type="inferred from homology"/>
<keyword evidence="2" id="KW-0805">Transcription regulation</keyword>
<protein>
    <submittedName>
        <fullName evidence="6">Sigma-70 family RNA polymerase sigma factor</fullName>
    </submittedName>
</protein>
<evidence type="ECO:0000259" key="5">
    <source>
        <dbReference type="Pfam" id="PF04542"/>
    </source>
</evidence>
<keyword evidence="3" id="KW-0731">Sigma factor</keyword>
<dbReference type="InterPro" id="IPR007627">
    <property type="entry name" value="RNA_pol_sigma70_r2"/>
</dbReference>
<dbReference type="InterPro" id="IPR036388">
    <property type="entry name" value="WH-like_DNA-bd_sf"/>
</dbReference>
<dbReference type="Gene3D" id="1.10.10.10">
    <property type="entry name" value="Winged helix-like DNA-binding domain superfamily/Winged helix DNA-binding domain"/>
    <property type="match status" value="1"/>
</dbReference>
<dbReference type="SUPFAM" id="SSF88946">
    <property type="entry name" value="Sigma2 domain of RNA polymerase sigma factors"/>
    <property type="match status" value="1"/>
</dbReference>
<dbReference type="GO" id="GO:0016987">
    <property type="term" value="F:sigma factor activity"/>
    <property type="evidence" value="ECO:0007669"/>
    <property type="project" value="UniProtKB-KW"/>
</dbReference>
<dbReference type="GO" id="GO:0006352">
    <property type="term" value="P:DNA-templated transcription initiation"/>
    <property type="evidence" value="ECO:0007669"/>
    <property type="project" value="InterPro"/>
</dbReference>
<dbReference type="NCBIfam" id="TIGR02937">
    <property type="entry name" value="sigma70-ECF"/>
    <property type="match status" value="1"/>
</dbReference>
<dbReference type="Pfam" id="PF04542">
    <property type="entry name" value="Sigma70_r2"/>
    <property type="match status" value="1"/>
</dbReference>
<dbReference type="InterPro" id="IPR014284">
    <property type="entry name" value="RNA_pol_sigma-70_dom"/>
</dbReference>
<evidence type="ECO:0000256" key="1">
    <source>
        <dbReference type="ARBA" id="ARBA00010641"/>
    </source>
</evidence>
<dbReference type="EMBL" id="JACBAZ010000004">
    <property type="protein sequence ID" value="NWK56229.1"/>
    <property type="molecule type" value="Genomic_DNA"/>
</dbReference>
<dbReference type="InterPro" id="IPR013324">
    <property type="entry name" value="RNA_pol_sigma_r3/r4-like"/>
</dbReference>
<dbReference type="Gene3D" id="1.10.1740.10">
    <property type="match status" value="1"/>
</dbReference>
<evidence type="ECO:0000313" key="7">
    <source>
        <dbReference type="Proteomes" id="UP000557872"/>
    </source>
</evidence>
<dbReference type="InterPro" id="IPR013325">
    <property type="entry name" value="RNA_pol_sigma_r2"/>
</dbReference>
<accession>A0A851GG93</accession>
<dbReference type="PANTHER" id="PTHR43133">
    <property type="entry name" value="RNA POLYMERASE ECF-TYPE SIGMA FACTO"/>
    <property type="match status" value="1"/>
</dbReference>
<reference evidence="6 7" key="1">
    <citation type="submission" date="2020-07" db="EMBL/GenBank/DDBJ databases">
        <title>Roseicoccus Jingziensis gen. nov., sp. nov., isolated from coastal seawater.</title>
        <authorList>
            <person name="Feng X."/>
        </authorList>
    </citation>
    <scope>NUCLEOTIDE SEQUENCE [LARGE SCALE GENOMIC DNA]</scope>
    <source>
        <strain evidence="6 7">N1E253</strain>
    </source>
</reference>
<comment type="caution">
    <text evidence="6">The sequence shown here is derived from an EMBL/GenBank/DDBJ whole genome shotgun (WGS) entry which is preliminary data.</text>
</comment>
<organism evidence="6 7">
    <name type="scientific">Oceaniferula marina</name>
    <dbReference type="NCBI Taxonomy" id="2748318"/>
    <lineage>
        <taxon>Bacteria</taxon>
        <taxon>Pseudomonadati</taxon>
        <taxon>Verrucomicrobiota</taxon>
        <taxon>Verrucomicrobiia</taxon>
        <taxon>Verrucomicrobiales</taxon>
        <taxon>Verrucomicrobiaceae</taxon>
        <taxon>Oceaniferula</taxon>
    </lineage>
</organism>
<evidence type="ECO:0000256" key="3">
    <source>
        <dbReference type="ARBA" id="ARBA00023082"/>
    </source>
</evidence>
<dbReference type="Proteomes" id="UP000557872">
    <property type="component" value="Unassembled WGS sequence"/>
</dbReference>
<evidence type="ECO:0000256" key="2">
    <source>
        <dbReference type="ARBA" id="ARBA00023015"/>
    </source>
</evidence>
<name>A0A851GG93_9BACT</name>
<dbReference type="AlphaFoldDB" id="A0A851GG93"/>